<keyword evidence="7" id="KW-1185">Reference proteome</keyword>
<dbReference type="GO" id="GO:0033353">
    <property type="term" value="P:S-adenosylmethionine cycle"/>
    <property type="evidence" value="ECO:0007669"/>
    <property type="project" value="TreeGrafter"/>
</dbReference>
<evidence type="ECO:0000256" key="5">
    <source>
        <dbReference type="SAM" id="MobiDB-lite"/>
    </source>
</evidence>
<dbReference type="InterPro" id="IPR015878">
    <property type="entry name" value="Ado_hCys_hydrolase_NAD-bd"/>
</dbReference>
<evidence type="ECO:0000256" key="4">
    <source>
        <dbReference type="ARBA" id="ARBA00023027"/>
    </source>
</evidence>
<dbReference type="EC" id="3.3.1.1" evidence="6"/>
<evidence type="ECO:0000256" key="1">
    <source>
        <dbReference type="ARBA" id="ARBA00001911"/>
    </source>
</evidence>
<evidence type="ECO:0000313" key="6">
    <source>
        <dbReference type="EMBL" id="ATZ28943.1"/>
    </source>
</evidence>
<dbReference type="Pfam" id="PF00670">
    <property type="entry name" value="AdoHcyase_NAD"/>
    <property type="match status" value="1"/>
</dbReference>
<dbReference type="SUPFAM" id="SSF52283">
    <property type="entry name" value="Formate/glycerate dehydrogenase catalytic domain-like"/>
    <property type="match status" value="1"/>
</dbReference>
<name>A0A2K8PSY7_STRLA</name>
<proteinExistence type="inferred from homology"/>
<dbReference type="PANTHER" id="PTHR23420:SF0">
    <property type="entry name" value="ADENOSYLHOMOCYSTEINASE"/>
    <property type="match status" value="1"/>
</dbReference>
<dbReference type="GO" id="GO:0006730">
    <property type="term" value="P:one-carbon metabolic process"/>
    <property type="evidence" value="ECO:0007669"/>
    <property type="project" value="UniProtKB-KW"/>
</dbReference>
<dbReference type="GeneID" id="49388145"/>
<evidence type="ECO:0000313" key="7">
    <source>
        <dbReference type="Proteomes" id="UP000231791"/>
    </source>
</evidence>
<protein>
    <submittedName>
        <fullName evidence="6">Adenosylhomocysteinase</fullName>
        <ecNumber evidence="6">3.3.1.1</ecNumber>
    </submittedName>
</protein>
<evidence type="ECO:0000256" key="3">
    <source>
        <dbReference type="ARBA" id="ARBA00022563"/>
    </source>
</evidence>
<dbReference type="PANTHER" id="PTHR23420">
    <property type="entry name" value="ADENOSYLHOMOCYSTEINASE"/>
    <property type="match status" value="1"/>
</dbReference>
<dbReference type="Gene3D" id="3.40.50.1480">
    <property type="entry name" value="Adenosylhomocysteinase-like"/>
    <property type="match status" value="1"/>
</dbReference>
<dbReference type="InterPro" id="IPR036291">
    <property type="entry name" value="NAD(P)-bd_dom_sf"/>
</dbReference>
<keyword evidence="4" id="KW-0520">NAD</keyword>
<keyword evidence="3" id="KW-0554">One-carbon metabolism</keyword>
<dbReference type="RefSeq" id="WP_159038068.1">
    <property type="nucleotide sequence ID" value="NZ_CP024985.1"/>
</dbReference>
<dbReference type="EMBL" id="CP024985">
    <property type="protein sequence ID" value="ATZ28943.1"/>
    <property type="molecule type" value="Genomic_DNA"/>
</dbReference>
<comment type="cofactor">
    <cofactor evidence="1">
        <name>NAD(+)</name>
        <dbReference type="ChEBI" id="CHEBI:57540"/>
    </cofactor>
</comment>
<organism evidence="6 7">
    <name type="scientific">Streptomyces lavendulae subsp. lavendulae</name>
    <dbReference type="NCBI Taxonomy" id="58340"/>
    <lineage>
        <taxon>Bacteria</taxon>
        <taxon>Bacillati</taxon>
        <taxon>Actinomycetota</taxon>
        <taxon>Actinomycetes</taxon>
        <taxon>Kitasatosporales</taxon>
        <taxon>Streptomycetaceae</taxon>
        <taxon>Streptomyces</taxon>
    </lineage>
</organism>
<dbReference type="SMART" id="SM00997">
    <property type="entry name" value="AdoHcyase_NAD"/>
    <property type="match status" value="1"/>
</dbReference>
<dbReference type="InterPro" id="IPR000043">
    <property type="entry name" value="Adenosylhomocysteinase-like"/>
</dbReference>
<gene>
    <name evidence="6" type="primary">ahcY3</name>
    <name evidence="6" type="ORF">SLAV_35870</name>
</gene>
<comment type="similarity">
    <text evidence="2">Belongs to the adenosylhomocysteinase family.</text>
</comment>
<feature type="compositionally biased region" description="Basic and acidic residues" evidence="5">
    <location>
        <begin position="1"/>
        <end position="15"/>
    </location>
</feature>
<evidence type="ECO:0000256" key="2">
    <source>
        <dbReference type="ARBA" id="ARBA00007122"/>
    </source>
</evidence>
<feature type="region of interest" description="Disordered" evidence="5">
    <location>
        <begin position="1"/>
        <end position="23"/>
    </location>
</feature>
<dbReference type="InterPro" id="IPR042172">
    <property type="entry name" value="Adenosylhomocyst_ase-like_sf"/>
</dbReference>
<reference evidence="6 7" key="1">
    <citation type="submission" date="2017-11" db="EMBL/GenBank/DDBJ databases">
        <title>Complete genome sequence of Streptomyces lavendulae subsp. lavendulae CCM 3239 (formerly 'Streptomyces aureofaciens CCM 3239'), the producer of the angucycline-type antibiotic auricin.</title>
        <authorList>
            <person name="Busche T."/>
            <person name="Novakova R."/>
            <person name="Al'Dilaimi A."/>
            <person name="Homerova D."/>
            <person name="Feckova L."/>
            <person name="Rezuchova B."/>
            <person name="Mingyar E."/>
            <person name="Csolleiova D."/>
            <person name="Bekeova C."/>
            <person name="Winkler A."/>
            <person name="Sevcikova B."/>
            <person name="Kalinowski J."/>
            <person name="Kormanec J."/>
            <person name="Ruckert C."/>
        </authorList>
    </citation>
    <scope>NUCLEOTIDE SEQUENCE [LARGE SCALE GENOMIC DNA]</scope>
    <source>
        <strain evidence="6 7">CCM 3239</strain>
    </source>
</reference>
<accession>A0A2K8PSY7</accession>
<dbReference type="Gene3D" id="3.40.50.720">
    <property type="entry name" value="NAD(P)-binding Rossmann-like Domain"/>
    <property type="match status" value="1"/>
</dbReference>
<dbReference type="SUPFAM" id="SSF51735">
    <property type="entry name" value="NAD(P)-binding Rossmann-fold domains"/>
    <property type="match status" value="1"/>
</dbReference>
<dbReference type="GO" id="GO:0005829">
    <property type="term" value="C:cytosol"/>
    <property type="evidence" value="ECO:0007669"/>
    <property type="project" value="TreeGrafter"/>
</dbReference>
<dbReference type="AlphaFoldDB" id="A0A2K8PSY7"/>
<dbReference type="GO" id="GO:0004013">
    <property type="term" value="F:adenosylhomocysteinase activity"/>
    <property type="evidence" value="ECO:0007669"/>
    <property type="project" value="TreeGrafter"/>
</dbReference>
<dbReference type="KEGG" id="slx:SLAV_35870"/>
<keyword evidence="6" id="KW-0378">Hydrolase</keyword>
<sequence length="540" mass="57803">MERETNTLTVRRPERPVAPAADGPVSFAATTVEVTGAPEDGPHLLHRAARRLCEAAGPGAVPVHAGGELTARLAPGLQASMFVSTEMRGDGAGTSLLRLNLRLSGRGAAPSTASLDHWAEIWHRQAFSAPEVERVAGELPLMSAAVGRLRHGKPLAGCAVLVTGHFLTDLVHLVGCLAELGAPLDAMTVLRKDYAYQWRHRVHGHLVDQGVRVVDAADPRAVEEHAERARGLGLRCLALDDGGYVAPALLDRARQGSPWPAAAGDWAGVVEQTMSGIYKLRGREAELPFPVFSVAQSRLKGRIESYWIAEKAVSTALELLPVLKMEGQPALVIGYGNVGSQIAALLTQRRMRVAVHDADILHLIDAHESGYVTDRDLAVLLERHEPLLVFGVTGRTSMSTREFEALRRPAYLASVSSRDIEFDLPALDALAARNPAARSVTGPSSRTHTLPGGLDVTVLAGGRPVNFHETDSISNLHSDLVYAGMLTGACAVATRQAPPGLDPSWADAVLEESGLLQDYYERYGPAATARPAPWTAADRR</sequence>
<dbReference type="SMART" id="SM00996">
    <property type="entry name" value="AdoHcyase"/>
    <property type="match status" value="1"/>
</dbReference>
<dbReference type="Proteomes" id="UP000231791">
    <property type="component" value="Chromosome"/>
</dbReference>